<dbReference type="GO" id="GO:0106312">
    <property type="term" value="F:methylenetetrahydrofolate reductase (NADH) activity"/>
    <property type="evidence" value="ECO:0007669"/>
    <property type="project" value="UniProtKB-EC"/>
</dbReference>
<comment type="catalytic activity">
    <reaction evidence="8">
        <text>(6S)-5-methyl-5,6,7,8-tetrahydrofolate + NAD(+) = (6R)-5,10-methylene-5,6,7,8-tetrahydrofolate + NADH + H(+)</text>
        <dbReference type="Rhea" id="RHEA:19821"/>
        <dbReference type="ChEBI" id="CHEBI:15378"/>
        <dbReference type="ChEBI" id="CHEBI:15636"/>
        <dbReference type="ChEBI" id="CHEBI:18608"/>
        <dbReference type="ChEBI" id="CHEBI:57540"/>
        <dbReference type="ChEBI" id="CHEBI:57945"/>
        <dbReference type="EC" id="1.5.1.54"/>
    </reaction>
    <physiologicalReaction direction="right-to-left" evidence="8">
        <dbReference type="Rhea" id="RHEA:19823"/>
    </physiologicalReaction>
</comment>
<comment type="cofactor">
    <cofactor evidence="1 9">
        <name>FAD</name>
        <dbReference type="ChEBI" id="CHEBI:57692"/>
    </cofactor>
</comment>
<evidence type="ECO:0000256" key="8">
    <source>
        <dbReference type="ARBA" id="ARBA00048628"/>
    </source>
</evidence>
<name>A0A7G6U933_9BRAD</name>
<dbReference type="Proteomes" id="UP000515291">
    <property type="component" value="Chromosome"/>
</dbReference>
<evidence type="ECO:0000256" key="7">
    <source>
        <dbReference type="ARBA" id="ARBA00034478"/>
    </source>
</evidence>
<proteinExistence type="inferred from homology"/>
<comment type="similarity">
    <text evidence="3 9">Belongs to the methylenetetrahydrofolate reductase family.</text>
</comment>
<reference evidence="11" key="1">
    <citation type="journal article" date="2020" name="Mol. Plant Microbe">
        <title>Rhizobial microsymbionts of the narrowly endemic Oxytropis species growing in Kamchatka are characterized by significant genetic diversity and possess a set of genes that are associated with T3SS and T6SS secretion systems and can affect the development of symbiosis.</title>
        <authorList>
            <person name="Safronova V."/>
            <person name="Guro P."/>
            <person name="Sazanova A."/>
            <person name="Kuznetsova I."/>
            <person name="Belimov A."/>
            <person name="Yakubov V."/>
            <person name="Chirak E."/>
            <person name="Afonin A."/>
            <person name="Gogolev Y."/>
            <person name="Andronov E."/>
            <person name="Tikhonovich I."/>
        </authorList>
    </citation>
    <scope>NUCLEOTIDE SEQUENCE [LARGE SCALE GENOMIC DNA]</scope>
    <source>
        <strain evidence="11">581</strain>
    </source>
</reference>
<evidence type="ECO:0000313" key="10">
    <source>
        <dbReference type="EMBL" id="QND75515.1"/>
    </source>
</evidence>
<keyword evidence="5 9" id="KW-0274">FAD</keyword>
<evidence type="ECO:0000256" key="6">
    <source>
        <dbReference type="ARBA" id="ARBA00023002"/>
    </source>
</evidence>
<dbReference type="GO" id="GO:0005829">
    <property type="term" value="C:cytosol"/>
    <property type="evidence" value="ECO:0007669"/>
    <property type="project" value="TreeGrafter"/>
</dbReference>
<comment type="pathway">
    <text evidence="7">Amino-acid biosynthesis; L-methionine biosynthesis via de novo pathway.</text>
</comment>
<sequence>MMSVKPGEILRDFSFEITCKDISKLDSLMRVAAPGSLVSLTFLPNEDVAARIAAASAVRAAGFVPVPHIAARRLASPEELEHYLEALVSRAGVDRVFVIAGDVATIKGPYPDALSVLRSSLLNKYKIAQVGISGYPTGHPKIPDGVLWQAMRDKLAILADMGHRAWIMTQFGFEATAILDWLARSRLEGNNVPVCIGVAGPSSVRSLLHFAALCGVETSAKVVAKYGLSIGKLLGSVGPDAILKDLASGLNVPMHGPTAIHFYPFGGLGSLGRWIEEFRRSSEVEVVSRLSAR</sequence>
<evidence type="ECO:0000256" key="2">
    <source>
        <dbReference type="ARBA" id="ARBA00004777"/>
    </source>
</evidence>
<evidence type="ECO:0000256" key="9">
    <source>
        <dbReference type="RuleBase" id="RU003862"/>
    </source>
</evidence>
<dbReference type="GO" id="GO:0035999">
    <property type="term" value="P:tetrahydrofolate interconversion"/>
    <property type="evidence" value="ECO:0007669"/>
    <property type="project" value="UniProtKB-UniPathway"/>
</dbReference>
<dbReference type="PANTHER" id="PTHR45754">
    <property type="entry name" value="METHYLENETETRAHYDROFOLATE REDUCTASE"/>
    <property type="match status" value="1"/>
</dbReference>
<dbReference type="InterPro" id="IPR003171">
    <property type="entry name" value="Mehydrof_redctse-like"/>
</dbReference>
<evidence type="ECO:0000256" key="4">
    <source>
        <dbReference type="ARBA" id="ARBA00022630"/>
    </source>
</evidence>
<dbReference type="KEGG" id="trb:HB776_18145"/>
<dbReference type="AlphaFoldDB" id="A0A7G6U933"/>
<protein>
    <recommendedName>
        <fullName evidence="9">Methylenetetrahydrofolate reductase</fullName>
    </recommendedName>
</protein>
<keyword evidence="6 9" id="KW-0560">Oxidoreductase</keyword>
<dbReference type="Gene3D" id="3.20.20.220">
    <property type="match status" value="1"/>
</dbReference>
<comment type="pathway">
    <text evidence="2 9">One-carbon metabolism; tetrahydrofolate interconversion.</text>
</comment>
<dbReference type="GO" id="GO:0071949">
    <property type="term" value="F:FAD binding"/>
    <property type="evidence" value="ECO:0007669"/>
    <property type="project" value="TreeGrafter"/>
</dbReference>
<dbReference type="GO" id="GO:0009086">
    <property type="term" value="P:methionine biosynthetic process"/>
    <property type="evidence" value="ECO:0007669"/>
    <property type="project" value="TreeGrafter"/>
</dbReference>
<gene>
    <name evidence="10" type="ORF">HB776_18145</name>
</gene>
<evidence type="ECO:0000313" key="11">
    <source>
        <dbReference type="Proteomes" id="UP000515291"/>
    </source>
</evidence>
<evidence type="ECO:0000256" key="3">
    <source>
        <dbReference type="ARBA" id="ARBA00006743"/>
    </source>
</evidence>
<dbReference type="PANTHER" id="PTHR45754:SF3">
    <property type="entry name" value="METHYLENETETRAHYDROFOLATE REDUCTASE (NADPH)"/>
    <property type="match status" value="1"/>
</dbReference>
<dbReference type="SUPFAM" id="SSF51730">
    <property type="entry name" value="FAD-linked oxidoreductase"/>
    <property type="match status" value="1"/>
</dbReference>
<accession>A0A7G6U933</accession>
<dbReference type="InterPro" id="IPR029041">
    <property type="entry name" value="FAD-linked_oxidoreductase-like"/>
</dbReference>
<dbReference type="Pfam" id="PF02219">
    <property type="entry name" value="MTHFR"/>
    <property type="match status" value="1"/>
</dbReference>
<dbReference type="EMBL" id="CP050292">
    <property type="protein sequence ID" value="QND75515.1"/>
    <property type="molecule type" value="Genomic_DNA"/>
</dbReference>
<keyword evidence="4 9" id="KW-0285">Flavoprotein</keyword>
<dbReference type="UniPathway" id="UPA00193"/>
<evidence type="ECO:0000256" key="1">
    <source>
        <dbReference type="ARBA" id="ARBA00001974"/>
    </source>
</evidence>
<evidence type="ECO:0000256" key="5">
    <source>
        <dbReference type="ARBA" id="ARBA00022827"/>
    </source>
</evidence>
<organism evidence="10 11">
    <name type="scientific">Tardiphaga robiniae</name>
    <dbReference type="NCBI Taxonomy" id="943830"/>
    <lineage>
        <taxon>Bacteria</taxon>
        <taxon>Pseudomonadati</taxon>
        <taxon>Pseudomonadota</taxon>
        <taxon>Alphaproteobacteria</taxon>
        <taxon>Hyphomicrobiales</taxon>
        <taxon>Nitrobacteraceae</taxon>
        <taxon>Tardiphaga</taxon>
    </lineage>
</organism>